<evidence type="ECO:0000256" key="1">
    <source>
        <dbReference type="ARBA" id="ARBA00022485"/>
    </source>
</evidence>
<feature type="binding site" evidence="8">
    <location>
        <position position="43"/>
    </location>
    <ligand>
        <name>Mg(2+)</name>
        <dbReference type="ChEBI" id="CHEBI:18420"/>
    </ligand>
</feature>
<keyword evidence="3 8" id="KW-0479">Metal-binding</keyword>
<dbReference type="PROSITE" id="PS51918">
    <property type="entry name" value="RADICAL_SAM"/>
    <property type="match status" value="1"/>
</dbReference>
<organism evidence="10 11">
    <name type="scientific">Candidatus Argoarchaeum ethanivorans</name>
    <dbReference type="NCBI Taxonomy" id="2608793"/>
    <lineage>
        <taxon>Archaea</taxon>
        <taxon>Methanobacteriati</taxon>
        <taxon>Methanobacteriota</taxon>
        <taxon>Stenosarchaea group</taxon>
        <taxon>Methanomicrobia</taxon>
        <taxon>Methanosarcinales</taxon>
        <taxon>Methanosarcinales incertae sedis</taxon>
        <taxon>GOM Arc I cluster</taxon>
        <taxon>Candidatus Argoarchaeum</taxon>
    </lineage>
</organism>
<sequence>MLQCYASVQEIFSSIQGEGIYAGVHQVFVRFCGCNLNCSYCDTLPARMMDVADCRVENTPLCRDFSTLKNPLSVEDVINSIERLWSASTRHVSLTGGEPLLQSVFIKQLAEGTNYPLYLETNSTLPFAAENIADVIDIAACDIKLEEHHASDDYATLFDRTLKTVQEFYNNCEVFIKIIILPETTTGSLLPAVKAVADIDPCIPVVLQPVSSHALDTPHLIELMDTAGEYLDCVRVIPQMHKLLGLL</sequence>
<dbReference type="GO" id="GO:0051539">
    <property type="term" value="F:4 iron, 4 sulfur cluster binding"/>
    <property type="evidence" value="ECO:0007669"/>
    <property type="project" value="UniProtKB-UniRule"/>
</dbReference>
<feature type="binding site" evidence="8">
    <location>
        <position position="34"/>
    </location>
    <ligand>
        <name>[4Fe-4S] cluster</name>
        <dbReference type="ChEBI" id="CHEBI:49883"/>
        <note>4Fe-4S-S-AdoMet</note>
    </ligand>
</feature>
<feature type="binding site" evidence="8">
    <location>
        <position position="97"/>
    </location>
    <ligand>
        <name>S-adenosyl-L-methionine</name>
        <dbReference type="ChEBI" id="CHEBI:59789"/>
    </ligand>
</feature>
<comment type="similarity">
    <text evidence="8">Belongs to the radical SAM superfamily. 7-carboxy-7-deazaguanine synthase family.</text>
</comment>
<comment type="function">
    <text evidence="8">Catalyzes the complex heterocyclic radical-mediated conversion of 6-carboxy-5,6,7,8-tetrahydropterin (CPH4) to 7-carboxy-7-deazaguanine (CDG), a step common to the biosynthetic pathways of all 7-deazapurine-containing compounds.</text>
</comment>
<comment type="cofactor">
    <cofactor evidence="8">
        <name>S-adenosyl-L-methionine</name>
        <dbReference type="ChEBI" id="CHEBI:59789"/>
    </cofactor>
    <text evidence="8">Binds 1 S-adenosyl-L-methionine per subunit.</text>
</comment>
<dbReference type="UniPathway" id="UPA00391"/>
<comment type="cofactor">
    <cofactor evidence="8">
        <name>[4Fe-4S] cluster</name>
        <dbReference type="ChEBI" id="CHEBI:49883"/>
    </cofactor>
    <text evidence="8">Binds 1 [4Fe-4S] cluster. The cluster is coordinated with 3 cysteines and an exchangeable S-adenosyl-L-methionine.</text>
</comment>
<dbReference type="PANTHER" id="PTHR42836">
    <property type="entry name" value="7-CARBOXY-7-DEAZAGUANINE SYNTHASE"/>
    <property type="match status" value="1"/>
</dbReference>
<dbReference type="GO" id="GO:0000287">
    <property type="term" value="F:magnesium ion binding"/>
    <property type="evidence" value="ECO:0007669"/>
    <property type="project" value="UniProtKB-UniRule"/>
</dbReference>
<dbReference type="EMBL" id="CAJHIR010000040">
    <property type="protein sequence ID" value="CAD6494227.1"/>
    <property type="molecule type" value="Genomic_DNA"/>
</dbReference>
<keyword evidence="5 8" id="KW-0408">Iron</keyword>
<dbReference type="AlphaFoldDB" id="A0A811TIC3"/>
<dbReference type="GO" id="GO:1904047">
    <property type="term" value="F:S-adenosyl-L-methionine binding"/>
    <property type="evidence" value="ECO:0007669"/>
    <property type="project" value="UniProtKB-UniRule"/>
</dbReference>
<evidence type="ECO:0000256" key="4">
    <source>
        <dbReference type="ARBA" id="ARBA00022842"/>
    </source>
</evidence>
<keyword evidence="4 8" id="KW-0460">Magnesium</keyword>
<name>A0A811TIC3_9EURY</name>
<feature type="binding site" evidence="8">
    <location>
        <begin position="15"/>
        <end position="17"/>
    </location>
    <ligand>
        <name>substrate</name>
    </ligand>
</feature>
<feature type="binding site" evidence="8">
    <location>
        <begin position="40"/>
        <end position="42"/>
    </location>
    <ligand>
        <name>S-adenosyl-L-methionine</name>
        <dbReference type="ChEBI" id="CHEBI:59789"/>
    </ligand>
</feature>
<evidence type="ECO:0000256" key="5">
    <source>
        <dbReference type="ARBA" id="ARBA00023004"/>
    </source>
</evidence>
<protein>
    <recommendedName>
        <fullName evidence="8">7-carboxy-7-deazaguanine synthase</fullName>
        <shortName evidence="8">CDG synthase</shortName>
        <ecNumber evidence="8">4.3.99.3</ecNumber>
    </recommendedName>
    <alternativeName>
        <fullName evidence="8">Archaeosine biosynthesis protein QueE</fullName>
    </alternativeName>
</protein>
<dbReference type="CDD" id="cd01335">
    <property type="entry name" value="Radical_SAM"/>
    <property type="match status" value="1"/>
</dbReference>
<feature type="binding site" evidence="8">
    <location>
        <position position="30"/>
    </location>
    <ligand>
        <name>substrate</name>
    </ligand>
</feature>
<comment type="catalytic activity">
    <reaction evidence="8">
        <text>6-carboxy-5,6,7,8-tetrahydropterin + H(+) = 7-carboxy-7-carbaguanine + NH4(+)</text>
        <dbReference type="Rhea" id="RHEA:27974"/>
        <dbReference type="ChEBI" id="CHEBI:15378"/>
        <dbReference type="ChEBI" id="CHEBI:28938"/>
        <dbReference type="ChEBI" id="CHEBI:61032"/>
        <dbReference type="ChEBI" id="CHEBI:61036"/>
        <dbReference type="EC" id="4.3.99.3"/>
    </reaction>
</comment>
<dbReference type="InterPro" id="IPR058240">
    <property type="entry name" value="rSAM_sf"/>
</dbReference>
<keyword evidence="6 8" id="KW-0411">Iron-sulfur</keyword>
<dbReference type="HAMAP" id="MF_00917">
    <property type="entry name" value="QueE"/>
    <property type="match status" value="1"/>
</dbReference>
<dbReference type="GO" id="GO:0016840">
    <property type="term" value="F:carbon-nitrogen lyase activity"/>
    <property type="evidence" value="ECO:0007669"/>
    <property type="project" value="UniProtKB-UniRule"/>
</dbReference>
<dbReference type="Proteomes" id="UP000612009">
    <property type="component" value="Unassembled WGS sequence"/>
</dbReference>
<feature type="binding site" evidence="8">
    <location>
        <position position="38"/>
    </location>
    <ligand>
        <name>[4Fe-4S] cluster</name>
        <dbReference type="ChEBI" id="CHEBI:49883"/>
        <note>4Fe-4S-S-AdoMet</note>
    </ligand>
</feature>
<evidence type="ECO:0000313" key="10">
    <source>
        <dbReference type="EMBL" id="CAD6494227.1"/>
    </source>
</evidence>
<dbReference type="InterPro" id="IPR007197">
    <property type="entry name" value="rSAM"/>
</dbReference>
<dbReference type="PANTHER" id="PTHR42836:SF1">
    <property type="entry name" value="7-CARBOXY-7-DEAZAGUANINE SYNTHASE"/>
    <property type="match status" value="1"/>
</dbReference>
<dbReference type="SFLD" id="SFLDS00029">
    <property type="entry name" value="Radical_SAM"/>
    <property type="match status" value="1"/>
</dbReference>
<dbReference type="InterPro" id="IPR013785">
    <property type="entry name" value="Aldolase_TIM"/>
</dbReference>
<comment type="caution">
    <text evidence="8">Lacks conserved residue(s) required for the propagation of feature annotation.</text>
</comment>
<keyword evidence="2 8" id="KW-0949">S-adenosyl-L-methionine</keyword>
<evidence type="ECO:0000313" key="11">
    <source>
        <dbReference type="Proteomes" id="UP000612009"/>
    </source>
</evidence>
<keyword evidence="1 8" id="KW-0004">4Fe-4S</keyword>
<comment type="pathway">
    <text evidence="8">Purine metabolism; 7-cyano-7-deazaguanine biosynthesis.</text>
</comment>
<gene>
    <name evidence="10" type="primary">queE_1</name>
    <name evidence="8" type="synonym">queE</name>
    <name evidence="10" type="ORF">LAKADJCE_00675</name>
</gene>
<feature type="binding site" evidence="8">
    <location>
        <position position="41"/>
    </location>
    <ligand>
        <name>[4Fe-4S] cluster</name>
        <dbReference type="ChEBI" id="CHEBI:49883"/>
        <note>4Fe-4S-S-AdoMet</note>
    </ligand>
</feature>
<comment type="cofactor">
    <cofactor evidence="8">
        <name>Mg(2+)</name>
        <dbReference type="ChEBI" id="CHEBI:18420"/>
    </cofactor>
</comment>
<dbReference type="Pfam" id="PF04055">
    <property type="entry name" value="Radical_SAM"/>
    <property type="match status" value="1"/>
</dbReference>
<evidence type="ECO:0000256" key="8">
    <source>
        <dbReference type="HAMAP-Rule" id="MF_00917"/>
    </source>
</evidence>
<evidence type="ECO:0000256" key="2">
    <source>
        <dbReference type="ARBA" id="ARBA00022691"/>
    </source>
</evidence>
<proteinExistence type="inferred from homology"/>
<feature type="domain" description="Radical SAM core" evidence="9">
    <location>
        <begin position="21"/>
        <end position="247"/>
    </location>
</feature>
<keyword evidence="7 8" id="KW-0456">Lyase</keyword>
<dbReference type="SUPFAM" id="SSF102114">
    <property type="entry name" value="Radical SAM enzymes"/>
    <property type="match status" value="1"/>
</dbReference>
<evidence type="ECO:0000256" key="3">
    <source>
        <dbReference type="ARBA" id="ARBA00022723"/>
    </source>
</evidence>
<feature type="binding site" evidence="8">
    <location>
        <position position="95"/>
    </location>
    <ligand>
        <name>substrate</name>
    </ligand>
</feature>
<evidence type="ECO:0000259" key="9">
    <source>
        <dbReference type="PROSITE" id="PS51918"/>
    </source>
</evidence>
<accession>A0A811TIC3</accession>
<dbReference type="PIRSF" id="PIRSF000370">
    <property type="entry name" value="QueE"/>
    <property type="match status" value="1"/>
</dbReference>
<dbReference type="InterPro" id="IPR024924">
    <property type="entry name" value="7-CO-7-deazaguanine_synth-like"/>
</dbReference>
<comment type="caution">
    <text evidence="10">The sequence shown here is derived from an EMBL/GenBank/DDBJ whole genome shotgun (WGS) entry which is preliminary data.</text>
</comment>
<evidence type="ECO:0000256" key="7">
    <source>
        <dbReference type="ARBA" id="ARBA00023239"/>
    </source>
</evidence>
<dbReference type="Gene3D" id="3.20.20.70">
    <property type="entry name" value="Aldolase class I"/>
    <property type="match status" value="1"/>
</dbReference>
<reference evidence="10" key="1">
    <citation type="submission" date="2020-10" db="EMBL/GenBank/DDBJ databases">
        <authorList>
            <person name="Hahn C.J."/>
            <person name="Laso-Perez R."/>
            <person name="Vulcano F."/>
            <person name="Vaziourakis K.-M."/>
            <person name="Stokke R."/>
            <person name="Steen I.H."/>
            <person name="Teske A."/>
            <person name="Boetius A."/>
            <person name="Liebeke M."/>
            <person name="Amann R."/>
            <person name="Knittel K."/>
        </authorList>
    </citation>
    <scope>NUCLEOTIDE SEQUENCE</scope>
    <source>
        <strain evidence="10">Gfbio:e3339647-f889-4370-9287-4fb5cb688e4c:AG392J18_GoMArc1</strain>
    </source>
</reference>
<dbReference type="EC" id="4.3.99.3" evidence="8"/>
<comment type="subunit">
    <text evidence="8">Homodimer.</text>
</comment>
<evidence type="ECO:0000256" key="6">
    <source>
        <dbReference type="ARBA" id="ARBA00023014"/>
    </source>
</evidence>